<dbReference type="OrthoDB" id="1859733at2759"/>
<evidence type="ECO:0008006" key="4">
    <source>
        <dbReference type="Google" id="ProtNLM"/>
    </source>
</evidence>
<evidence type="ECO:0000256" key="1">
    <source>
        <dbReference type="SAM" id="SignalP"/>
    </source>
</evidence>
<dbReference type="AlphaFoldDB" id="A0A423VKH3"/>
<proteinExistence type="predicted"/>
<dbReference type="InterPro" id="IPR021851">
    <property type="entry name" value="DUF3455"/>
</dbReference>
<dbReference type="Pfam" id="PF11937">
    <property type="entry name" value="DUF3455"/>
    <property type="match status" value="1"/>
</dbReference>
<dbReference type="PANTHER" id="PTHR35567:SF1">
    <property type="entry name" value="CONSERVED FUNGAL PROTEIN (AFU_ORTHOLOGUE AFUA_1G14230)"/>
    <property type="match status" value="1"/>
</dbReference>
<gene>
    <name evidence="2" type="ORF">VSDG_07164</name>
</gene>
<keyword evidence="1" id="KW-0732">Signal</keyword>
<protein>
    <recommendedName>
        <fullName evidence="4">Malate dehydrogenase</fullName>
    </recommendedName>
</protein>
<dbReference type="PANTHER" id="PTHR35567">
    <property type="entry name" value="MALATE DEHYDROGENASE (AFU_ORTHOLOGUE AFUA_2G13800)"/>
    <property type="match status" value="1"/>
</dbReference>
<keyword evidence="3" id="KW-1185">Reference proteome</keyword>
<evidence type="ECO:0000313" key="2">
    <source>
        <dbReference type="EMBL" id="ROV91440.1"/>
    </source>
</evidence>
<feature type="signal peptide" evidence="1">
    <location>
        <begin position="1"/>
        <end position="17"/>
    </location>
</feature>
<comment type="caution">
    <text evidence="2">The sequence shown here is derived from an EMBL/GenBank/DDBJ whole genome shotgun (WGS) entry which is preliminary data.</text>
</comment>
<sequence>MRTSTILLSALSATALAAPAHPTLNLGAALPSDAIKDISQYFNLLAQKTQEGRQMSGAPVCDMANAEMPIDSPTALPGVTSGLVLKHVAIGRGTQNYTCDTTDESSAPSAVGAVATLFNASCIASTYPDLLNMLPRVALAFNLSQSSDYLTNLLPASTANTLAPGNYVISGHHYFTNTTTPFFNLDTTNGELGEAPCAKSATADAPADAPTGQQGEKAVPWLKLQAREGATGRLEEVYRVETAGGSAPSTCAGMPAAFEVQYSAQYWFYESP</sequence>
<dbReference type="EMBL" id="LJZO01000043">
    <property type="protein sequence ID" value="ROV91440.1"/>
    <property type="molecule type" value="Genomic_DNA"/>
</dbReference>
<accession>A0A423VKH3</accession>
<name>A0A423VKH3_CYTCH</name>
<organism evidence="2 3">
    <name type="scientific">Cytospora chrysosperma</name>
    <name type="common">Cytospora canker fungus</name>
    <name type="synonym">Sphaeria chrysosperma</name>
    <dbReference type="NCBI Taxonomy" id="252740"/>
    <lineage>
        <taxon>Eukaryota</taxon>
        <taxon>Fungi</taxon>
        <taxon>Dikarya</taxon>
        <taxon>Ascomycota</taxon>
        <taxon>Pezizomycotina</taxon>
        <taxon>Sordariomycetes</taxon>
        <taxon>Sordariomycetidae</taxon>
        <taxon>Diaporthales</taxon>
        <taxon>Cytosporaceae</taxon>
        <taxon>Cytospora</taxon>
    </lineage>
</organism>
<reference evidence="2 3" key="1">
    <citation type="submission" date="2015-09" db="EMBL/GenBank/DDBJ databases">
        <title>Host preference determinants of Valsa canker pathogens revealed by comparative genomics.</title>
        <authorList>
            <person name="Yin Z."/>
            <person name="Huang L."/>
        </authorList>
    </citation>
    <scope>NUCLEOTIDE SEQUENCE [LARGE SCALE GENOMIC DNA]</scope>
    <source>
        <strain evidence="2 3">YSFL</strain>
    </source>
</reference>
<feature type="chain" id="PRO_5019572560" description="Malate dehydrogenase" evidence="1">
    <location>
        <begin position="18"/>
        <end position="272"/>
    </location>
</feature>
<evidence type="ECO:0000313" key="3">
    <source>
        <dbReference type="Proteomes" id="UP000284375"/>
    </source>
</evidence>
<dbReference type="Proteomes" id="UP000284375">
    <property type="component" value="Unassembled WGS sequence"/>
</dbReference>